<comment type="caution">
    <text evidence="2">The sequence shown here is derived from an EMBL/GenBank/DDBJ whole genome shotgun (WGS) entry which is preliminary data.</text>
</comment>
<evidence type="ECO:0000313" key="3">
    <source>
        <dbReference type="Proteomes" id="UP000261811"/>
    </source>
</evidence>
<dbReference type="AlphaFoldDB" id="A0A372JR03"/>
<evidence type="ECO:0008006" key="4">
    <source>
        <dbReference type="Google" id="ProtNLM"/>
    </source>
</evidence>
<keyword evidence="3" id="KW-1185">Reference proteome</keyword>
<sequence>MLRLHDPRTGRLEEPPRAEVLRVHVLAGTDLRGLVVADLLRRLADRRGRRVLLSGEAGDAGAGTGAGADAGGGADTGGGADAGVRGDLSEYGVGPLYPDAPERADLYVAPRAHEADAWTLVVPPASGSFEGDPLAVRLAFLSAHYREPLHADVEAAEARLRGWRADVAEWANAPGRPMHRPSAAEAEAALADDLDTPAALAVLDRIASDASLAPGAKLETFIHLDLLLGLNVVADIGRTG</sequence>
<organism evidence="2 3">
    <name type="scientific">Actinomadura logoneensis</name>
    <dbReference type="NCBI Taxonomy" id="2293572"/>
    <lineage>
        <taxon>Bacteria</taxon>
        <taxon>Bacillati</taxon>
        <taxon>Actinomycetota</taxon>
        <taxon>Actinomycetes</taxon>
        <taxon>Streptosporangiales</taxon>
        <taxon>Thermomonosporaceae</taxon>
        <taxon>Actinomadura</taxon>
    </lineage>
</organism>
<dbReference type="Proteomes" id="UP000261811">
    <property type="component" value="Unassembled WGS sequence"/>
</dbReference>
<protein>
    <recommendedName>
        <fullName evidence="4">Cysteinyl-tRNA synthetase</fullName>
    </recommendedName>
</protein>
<dbReference type="EMBL" id="QURH01000146">
    <property type="protein sequence ID" value="RFU42236.1"/>
    <property type="molecule type" value="Genomic_DNA"/>
</dbReference>
<feature type="compositionally biased region" description="Gly residues" evidence="1">
    <location>
        <begin position="58"/>
        <end position="81"/>
    </location>
</feature>
<reference evidence="2 3" key="1">
    <citation type="submission" date="2018-08" db="EMBL/GenBank/DDBJ databases">
        <title>Actinomadura jelena sp. nov., a novel Actinomycete isolated from soil in Chad.</title>
        <authorList>
            <person name="Shi L."/>
        </authorList>
    </citation>
    <scope>NUCLEOTIDE SEQUENCE [LARGE SCALE GENOMIC DNA]</scope>
    <source>
        <strain evidence="2 3">NEAU-G17</strain>
    </source>
</reference>
<dbReference type="Gene3D" id="1.20.120.640">
    <property type="entry name" value="Anticodon-binding domain of a subclass of class I aminoacyl-tRNA synthetases"/>
    <property type="match status" value="1"/>
</dbReference>
<evidence type="ECO:0000313" key="2">
    <source>
        <dbReference type="EMBL" id="RFU42236.1"/>
    </source>
</evidence>
<proteinExistence type="predicted"/>
<name>A0A372JR03_9ACTN</name>
<accession>A0A372JR03</accession>
<evidence type="ECO:0000256" key="1">
    <source>
        <dbReference type="SAM" id="MobiDB-lite"/>
    </source>
</evidence>
<dbReference type="RefSeq" id="WP_117356802.1">
    <property type="nucleotide sequence ID" value="NZ_QURH01000146.1"/>
</dbReference>
<dbReference type="OrthoDB" id="4458334at2"/>
<feature type="region of interest" description="Disordered" evidence="1">
    <location>
        <begin position="56"/>
        <end position="81"/>
    </location>
</feature>
<gene>
    <name evidence="2" type="ORF">DZF91_07760</name>
</gene>